<gene>
    <name evidence="1" type="ORF">LTR97_002931</name>
</gene>
<dbReference type="AlphaFoldDB" id="A0AAN7ZV54"/>
<evidence type="ECO:0000313" key="2">
    <source>
        <dbReference type="Proteomes" id="UP001310594"/>
    </source>
</evidence>
<organism evidence="1 2">
    <name type="scientific">Elasticomyces elasticus</name>
    <dbReference type="NCBI Taxonomy" id="574655"/>
    <lineage>
        <taxon>Eukaryota</taxon>
        <taxon>Fungi</taxon>
        <taxon>Dikarya</taxon>
        <taxon>Ascomycota</taxon>
        <taxon>Pezizomycotina</taxon>
        <taxon>Dothideomycetes</taxon>
        <taxon>Dothideomycetidae</taxon>
        <taxon>Mycosphaerellales</taxon>
        <taxon>Teratosphaeriaceae</taxon>
        <taxon>Elasticomyces</taxon>
    </lineage>
</organism>
<dbReference type="PANTHER" id="PTHR38797:SF4">
    <property type="entry name" value="NUCLEAR PORE COMPLEX PROTEIN NUP85"/>
    <property type="match status" value="1"/>
</dbReference>
<accession>A0AAN7ZV54</accession>
<name>A0AAN7ZV54_9PEZI</name>
<dbReference type="Pfam" id="PF12311">
    <property type="entry name" value="DUF3632"/>
    <property type="match status" value="1"/>
</dbReference>
<comment type="caution">
    <text evidence="1">The sequence shown here is derived from an EMBL/GenBank/DDBJ whole genome shotgun (WGS) entry which is preliminary data.</text>
</comment>
<protein>
    <submittedName>
        <fullName evidence="1">Uncharacterized protein</fullName>
    </submittedName>
</protein>
<sequence>MARRAALSWDGFASRRPVLQEMYDGSSSPQATAKVLASMATFEVSEGQLSMEAGAGVTWGFLVTSARELPEHHGLLVDLMVCFSTMDHIGGDGEVERLYGMRVWRDFPMLGWDLNGEWNSLDVSPHPGPKRTAQAAQILNVNKFCALLMLTDVPRFDYQMFALWTMRQALETPMEQATFRHCPEVYVPAAASWILLLGSRIYHWDTEFEHGPTIGAPGRGDALWPGKHGFCEERWTLWRIRFDEFASMGPGIGEEVKLSASKAAMRMREIEAVDG</sequence>
<dbReference type="InterPro" id="IPR022085">
    <property type="entry name" value="OpdG"/>
</dbReference>
<dbReference type="PANTHER" id="PTHR38797">
    <property type="entry name" value="NUCLEAR PORE COMPLEX PROTEIN NUP85-RELATED"/>
    <property type="match status" value="1"/>
</dbReference>
<evidence type="ECO:0000313" key="1">
    <source>
        <dbReference type="EMBL" id="KAK5703918.1"/>
    </source>
</evidence>
<dbReference type="Proteomes" id="UP001310594">
    <property type="component" value="Unassembled WGS sequence"/>
</dbReference>
<proteinExistence type="predicted"/>
<dbReference type="InterPro" id="IPR053204">
    <property type="entry name" value="Oxopyrrolidines_Biosynth-assoc"/>
</dbReference>
<reference evidence="1" key="1">
    <citation type="submission" date="2023-08" db="EMBL/GenBank/DDBJ databases">
        <title>Black Yeasts Isolated from many extreme environments.</title>
        <authorList>
            <person name="Coleine C."/>
            <person name="Stajich J.E."/>
            <person name="Selbmann L."/>
        </authorList>
    </citation>
    <scope>NUCLEOTIDE SEQUENCE</scope>
    <source>
        <strain evidence="1">CCFEE 5810</strain>
    </source>
</reference>
<dbReference type="EMBL" id="JAVRQU010000004">
    <property type="protein sequence ID" value="KAK5703918.1"/>
    <property type="molecule type" value="Genomic_DNA"/>
</dbReference>